<reference evidence="1 2" key="1">
    <citation type="submission" date="2021-07" db="EMBL/GenBank/DDBJ databases">
        <authorList>
            <consortium name="Genoscope - CEA"/>
            <person name="William W."/>
        </authorList>
    </citation>
    <scope>NUCLEOTIDE SEQUENCE [LARGE SCALE GENOMIC DNA]</scope>
</reference>
<accession>A0A8D9MC40</accession>
<protein>
    <submittedName>
        <fullName evidence="1">Uncharacterized protein</fullName>
    </submittedName>
</protein>
<proteinExistence type="predicted"/>
<gene>
    <name evidence="1" type="ORF">BRAPAZ1V2_A04P12690.2</name>
</gene>
<evidence type="ECO:0000313" key="2">
    <source>
        <dbReference type="Proteomes" id="UP000694005"/>
    </source>
</evidence>
<dbReference type="AlphaFoldDB" id="A0A8D9MC40"/>
<sequence length="55" mass="6517">MVSEPEEWPAFEGYLEDIMLLRRSFNNSDIVQGRKTQRRIVWHAVLGFSRLSSYT</sequence>
<name>A0A8D9MC40_BRACM</name>
<dbReference type="Gramene" id="A04p12690.2_BraZ1">
    <property type="protein sequence ID" value="A04p12690.2_BraZ1.CDS.1"/>
    <property type="gene ID" value="A04g12690.2_BraZ1"/>
</dbReference>
<organism evidence="1 2">
    <name type="scientific">Brassica campestris</name>
    <name type="common">Field mustard</name>
    <dbReference type="NCBI Taxonomy" id="3711"/>
    <lineage>
        <taxon>Eukaryota</taxon>
        <taxon>Viridiplantae</taxon>
        <taxon>Streptophyta</taxon>
        <taxon>Embryophyta</taxon>
        <taxon>Tracheophyta</taxon>
        <taxon>Spermatophyta</taxon>
        <taxon>Magnoliopsida</taxon>
        <taxon>eudicotyledons</taxon>
        <taxon>Gunneridae</taxon>
        <taxon>Pentapetalae</taxon>
        <taxon>rosids</taxon>
        <taxon>malvids</taxon>
        <taxon>Brassicales</taxon>
        <taxon>Brassicaceae</taxon>
        <taxon>Brassiceae</taxon>
        <taxon>Brassica</taxon>
    </lineage>
</organism>
<evidence type="ECO:0000313" key="1">
    <source>
        <dbReference type="EMBL" id="CAG7906368.1"/>
    </source>
</evidence>
<dbReference type="EMBL" id="LS974620">
    <property type="protein sequence ID" value="CAG7906368.1"/>
    <property type="molecule type" value="Genomic_DNA"/>
</dbReference>
<dbReference type="Proteomes" id="UP000694005">
    <property type="component" value="Chromosome A04"/>
</dbReference>